<dbReference type="InterPro" id="IPR002913">
    <property type="entry name" value="START_lipid-bd_dom"/>
</dbReference>
<dbReference type="EMBL" id="FN653031">
    <property type="protein sequence ID" value="CBY08509.1"/>
    <property type="molecule type" value="Genomic_DNA"/>
</dbReference>
<sequence length="210" mass="24370">MAHFTAEEFDYPVREVKLGKPESDEWKLFVDKNGIKVYAWLDKETGLFQWKVFGEIEFSPAVVKKTLMDIEYRKKWDSYVAKIEMLESNNNTDIIYWDVKYGIPMVSNRDYIYCREFKEICENDEDYIVILSKTYENGKELVPVHKSKVRVEGFKQFMVLKKTASGTMLYMHSIDRPGGKIPSSLINWAAKSGIPNYLGVVSKACSNCPE</sequence>
<dbReference type="InterPro" id="IPR023393">
    <property type="entry name" value="START-like_dom_sf"/>
</dbReference>
<evidence type="ECO:0000256" key="2">
    <source>
        <dbReference type="ARBA" id="ARBA00022448"/>
    </source>
</evidence>
<feature type="domain" description="START" evidence="12">
    <location>
        <begin position="16"/>
        <end position="210"/>
    </location>
</feature>
<evidence type="ECO:0000256" key="8">
    <source>
        <dbReference type="ARBA" id="ARBA00063535"/>
    </source>
</evidence>
<dbReference type="InterPro" id="IPR051213">
    <property type="entry name" value="START_lipid_transfer"/>
</dbReference>
<proteinExistence type="predicted"/>
<dbReference type="Proteomes" id="UP000001307">
    <property type="component" value="Unassembled WGS sequence"/>
</dbReference>
<keyword evidence="4" id="KW-0597">Phosphoprotein</keyword>
<keyword evidence="7" id="KW-0446">Lipid-binding</keyword>
<evidence type="ECO:0000256" key="5">
    <source>
        <dbReference type="ARBA" id="ARBA00022990"/>
    </source>
</evidence>
<evidence type="ECO:0000256" key="10">
    <source>
        <dbReference type="ARBA" id="ARBA00077188"/>
    </source>
</evidence>
<dbReference type="Gene3D" id="3.30.530.20">
    <property type="match status" value="1"/>
</dbReference>
<evidence type="ECO:0000256" key="3">
    <source>
        <dbReference type="ARBA" id="ARBA00022490"/>
    </source>
</evidence>
<comment type="subcellular location">
    <subcellularLocation>
        <location evidence="1">Cytoplasm</location>
    </subcellularLocation>
</comment>
<accession>E4X9N0</accession>
<evidence type="ECO:0000256" key="1">
    <source>
        <dbReference type="ARBA" id="ARBA00004496"/>
    </source>
</evidence>
<evidence type="ECO:0000256" key="11">
    <source>
        <dbReference type="ARBA" id="ARBA00079049"/>
    </source>
</evidence>
<organism evidence="13">
    <name type="scientific">Oikopleura dioica</name>
    <name type="common">Tunicate</name>
    <dbReference type="NCBI Taxonomy" id="34765"/>
    <lineage>
        <taxon>Eukaryota</taxon>
        <taxon>Metazoa</taxon>
        <taxon>Chordata</taxon>
        <taxon>Tunicata</taxon>
        <taxon>Appendicularia</taxon>
        <taxon>Copelata</taxon>
        <taxon>Oikopleuridae</taxon>
        <taxon>Oikopleura</taxon>
    </lineage>
</organism>
<keyword evidence="3" id="KW-0963">Cytoplasm</keyword>
<dbReference type="InParanoid" id="E4X9N0"/>
<dbReference type="PANTHER" id="PTHR19308">
    <property type="entry name" value="PHOSPHATIDYLCHOLINE TRANSFER PROTEIN"/>
    <property type="match status" value="1"/>
</dbReference>
<dbReference type="GO" id="GO:0005829">
    <property type="term" value="C:cytosol"/>
    <property type="evidence" value="ECO:0007669"/>
    <property type="project" value="UniProtKB-ARBA"/>
</dbReference>
<evidence type="ECO:0000259" key="12">
    <source>
        <dbReference type="PROSITE" id="PS50848"/>
    </source>
</evidence>
<evidence type="ECO:0000256" key="9">
    <source>
        <dbReference type="ARBA" id="ARBA00069061"/>
    </source>
</evidence>
<evidence type="ECO:0000313" key="13">
    <source>
        <dbReference type="EMBL" id="CBY08509.1"/>
    </source>
</evidence>
<dbReference type="PROSITE" id="PS50848">
    <property type="entry name" value="START"/>
    <property type="match status" value="1"/>
</dbReference>
<evidence type="ECO:0000256" key="7">
    <source>
        <dbReference type="ARBA" id="ARBA00023121"/>
    </source>
</evidence>
<name>E4X9N0_OIKDI</name>
<dbReference type="GO" id="GO:0006869">
    <property type="term" value="P:lipid transport"/>
    <property type="evidence" value="ECO:0007669"/>
    <property type="project" value="UniProtKB-KW"/>
</dbReference>
<evidence type="ECO:0000313" key="14">
    <source>
        <dbReference type="Proteomes" id="UP000001307"/>
    </source>
</evidence>
<keyword evidence="5" id="KW-0007">Acetylation</keyword>
<comment type="subunit">
    <text evidence="8">Interacts with ACOT13/THEM2.</text>
</comment>
<dbReference type="OrthoDB" id="1295045at2759"/>
<evidence type="ECO:0000256" key="6">
    <source>
        <dbReference type="ARBA" id="ARBA00023055"/>
    </source>
</evidence>
<dbReference type="SUPFAM" id="SSF55961">
    <property type="entry name" value="Bet v1-like"/>
    <property type="match status" value="1"/>
</dbReference>
<dbReference type="SMART" id="SM00234">
    <property type="entry name" value="START"/>
    <property type="match status" value="1"/>
</dbReference>
<dbReference type="PANTHER" id="PTHR19308:SF39">
    <property type="entry name" value="PHOSPHATIDYLCHOLINE TRANSFER PROTEIN"/>
    <property type="match status" value="1"/>
</dbReference>
<dbReference type="Pfam" id="PF01852">
    <property type="entry name" value="START"/>
    <property type="match status" value="1"/>
</dbReference>
<reference evidence="13" key="1">
    <citation type="journal article" date="2010" name="Science">
        <title>Plasticity of animal genome architecture unmasked by rapid evolution of a pelagic tunicate.</title>
        <authorList>
            <person name="Denoeud F."/>
            <person name="Henriet S."/>
            <person name="Mungpakdee S."/>
            <person name="Aury J.M."/>
            <person name="Da Silva C."/>
            <person name="Brinkmann H."/>
            <person name="Mikhaleva J."/>
            <person name="Olsen L.C."/>
            <person name="Jubin C."/>
            <person name="Canestro C."/>
            <person name="Bouquet J.M."/>
            <person name="Danks G."/>
            <person name="Poulain J."/>
            <person name="Campsteijn C."/>
            <person name="Adamski M."/>
            <person name="Cross I."/>
            <person name="Yadetie F."/>
            <person name="Muffato M."/>
            <person name="Louis A."/>
            <person name="Butcher S."/>
            <person name="Tsagkogeorga G."/>
            <person name="Konrad A."/>
            <person name="Singh S."/>
            <person name="Jensen M.F."/>
            <person name="Cong E.H."/>
            <person name="Eikeseth-Otteraa H."/>
            <person name="Noel B."/>
            <person name="Anthouard V."/>
            <person name="Porcel B.M."/>
            <person name="Kachouri-Lafond R."/>
            <person name="Nishino A."/>
            <person name="Ugolini M."/>
            <person name="Chourrout P."/>
            <person name="Nishida H."/>
            <person name="Aasland R."/>
            <person name="Huzurbazar S."/>
            <person name="Westhof E."/>
            <person name="Delsuc F."/>
            <person name="Lehrach H."/>
            <person name="Reinhardt R."/>
            <person name="Weissenbach J."/>
            <person name="Roy S.W."/>
            <person name="Artiguenave F."/>
            <person name="Postlethwait J.H."/>
            <person name="Manak J.R."/>
            <person name="Thompson E.M."/>
            <person name="Jaillon O."/>
            <person name="Du Pasquier L."/>
            <person name="Boudinot P."/>
            <person name="Liberles D.A."/>
            <person name="Volff J.N."/>
            <person name="Philippe H."/>
            <person name="Lenhard B."/>
            <person name="Roest Crollius H."/>
            <person name="Wincker P."/>
            <person name="Chourrout D."/>
        </authorList>
    </citation>
    <scope>NUCLEOTIDE SEQUENCE [LARGE SCALE GENOMIC DNA]</scope>
</reference>
<protein>
    <recommendedName>
        <fullName evidence="9">Phosphatidylcholine transfer protein</fullName>
    </recommendedName>
    <alternativeName>
        <fullName evidence="11">START domain-containing protein 2</fullName>
    </alternativeName>
    <alternativeName>
        <fullName evidence="10">StAR-related lipid transfer protein 2</fullName>
    </alternativeName>
</protein>
<gene>
    <name evidence="13" type="ORF">GSOID_T00005082001</name>
</gene>
<keyword evidence="14" id="KW-1185">Reference proteome</keyword>
<keyword evidence="2" id="KW-0813">Transport</keyword>
<dbReference type="GO" id="GO:0008289">
    <property type="term" value="F:lipid binding"/>
    <property type="evidence" value="ECO:0007669"/>
    <property type="project" value="UniProtKB-KW"/>
</dbReference>
<evidence type="ECO:0000256" key="4">
    <source>
        <dbReference type="ARBA" id="ARBA00022553"/>
    </source>
</evidence>
<dbReference type="AlphaFoldDB" id="E4X9N0"/>
<dbReference type="FunFam" id="3.30.530.20:FF:000017">
    <property type="entry name" value="Phosphatidylcholine transfer protein, putative"/>
    <property type="match status" value="1"/>
</dbReference>
<keyword evidence="6" id="KW-0445">Lipid transport</keyword>